<organism evidence="8">
    <name type="scientific">uncultured Nitrospirae bacterium MY3-5B</name>
    <dbReference type="NCBI Taxonomy" id="798578"/>
    <lineage>
        <taxon>Bacteria</taxon>
        <taxon>Pseudomonadati</taxon>
        <taxon>Nitrospirota</taxon>
        <taxon>environmental samples</taxon>
    </lineage>
</organism>
<dbReference type="PANTHER" id="PTHR38459:SF1">
    <property type="entry name" value="PROPHAGE BACTOPRENOL-LINKED GLUCOSE TRANSLOCASE HOMOLOG"/>
    <property type="match status" value="1"/>
</dbReference>
<comment type="subcellular location">
    <subcellularLocation>
        <location evidence="1">Membrane</location>
        <topology evidence="1">Multi-pass membrane protein</topology>
    </subcellularLocation>
</comment>
<dbReference type="GO" id="GO:0000271">
    <property type="term" value="P:polysaccharide biosynthetic process"/>
    <property type="evidence" value="ECO:0007669"/>
    <property type="project" value="InterPro"/>
</dbReference>
<evidence type="ECO:0000256" key="1">
    <source>
        <dbReference type="ARBA" id="ARBA00004141"/>
    </source>
</evidence>
<accession>D9MP17</accession>
<dbReference type="AlphaFoldDB" id="D9MP17"/>
<dbReference type="InterPro" id="IPR051401">
    <property type="entry name" value="GtrA_CellWall_Glycosyl"/>
</dbReference>
<name>D9MP17_9BACT</name>
<evidence type="ECO:0000256" key="4">
    <source>
        <dbReference type="ARBA" id="ARBA00022989"/>
    </source>
</evidence>
<sequence>MAIAAKDIRQFICFALIGVLNTVVDLLILNVETLITGMKEGSPYALQKGISFLGGVACSYYFNKRWAFNDKSRERQGVKISLFMAISVIGALINVAVATLSVTYLRPMIHHGLLTGQVWVNIGALSGTAAALAWNFLGYKFLVFKK</sequence>
<dbReference type="GO" id="GO:0005886">
    <property type="term" value="C:plasma membrane"/>
    <property type="evidence" value="ECO:0007669"/>
    <property type="project" value="TreeGrafter"/>
</dbReference>
<dbReference type="EMBL" id="HM454281">
    <property type="protein sequence ID" value="ADI87706.1"/>
    <property type="molecule type" value="Genomic_DNA"/>
</dbReference>
<evidence type="ECO:0000256" key="6">
    <source>
        <dbReference type="SAM" id="Phobius"/>
    </source>
</evidence>
<dbReference type="PANTHER" id="PTHR38459">
    <property type="entry name" value="PROPHAGE BACTOPRENOL-LINKED GLUCOSE TRANSLOCASE HOMOLOG"/>
    <property type="match status" value="1"/>
</dbReference>
<evidence type="ECO:0000313" key="8">
    <source>
        <dbReference type="EMBL" id="ADI87706.1"/>
    </source>
</evidence>
<feature type="transmembrane region" description="Helical" evidence="6">
    <location>
        <begin position="43"/>
        <end position="62"/>
    </location>
</feature>
<evidence type="ECO:0000256" key="5">
    <source>
        <dbReference type="ARBA" id="ARBA00023136"/>
    </source>
</evidence>
<feature type="transmembrane region" description="Helical" evidence="6">
    <location>
        <begin position="118"/>
        <end position="137"/>
    </location>
</feature>
<reference evidence="8" key="1">
    <citation type="journal article" date="2011" name="Appl. Environ. Microbiol.">
        <title>Metagenomic analysis reveals unexpected subgenomic diversity of magnetotactic bacteria within the phylum Nitrospirae.</title>
        <authorList>
            <person name="Lin W."/>
            <person name="Jogler C."/>
            <person name="Schuler D."/>
            <person name="Pan Y."/>
        </authorList>
    </citation>
    <scope>NUCLEOTIDE SEQUENCE</scope>
</reference>
<comment type="similarity">
    <text evidence="2">Belongs to the GtrA family.</text>
</comment>
<feature type="transmembrane region" description="Helical" evidence="6">
    <location>
        <begin position="82"/>
        <end position="106"/>
    </location>
</feature>
<protein>
    <recommendedName>
        <fullName evidence="7">GtrA/DPMS transmembrane domain-containing protein</fullName>
    </recommendedName>
</protein>
<proteinExistence type="inferred from homology"/>
<feature type="transmembrane region" description="Helical" evidence="6">
    <location>
        <begin position="12"/>
        <end position="31"/>
    </location>
</feature>
<evidence type="ECO:0000259" key="7">
    <source>
        <dbReference type="Pfam" id="PF04138"/>
    </source>
</evidence>
<evidence type="ECO:0000256" key="3">
    <source>
        <dbReference type="ARBA" id="ARBA00022692"/>
    </source>
</evidence>
<feature type="domain" description="GtrA/DPMS transmembrane" evidence="7">
    <location>
        <begin position="14"/>
        <end position="144"/>
    </location>
</feature>
<keyword evidence="5 6" id="KW-0472">Membrane</keyword>
<keyword evidence="4 6" id="KW-1133">Transmembrane helix</keyword>
<dbReference type="InterPro" id="IPR007267">
    <property type="entry name" value="GtrA_DPMS_TM"/>
</dbReference>
<evidence type="ECO:0000256" key="2">
    <source>
        <dbReference type="ARBA" id="ARBA00009399"/>
    </source>
</evidence>
<keyword evidence="3 6" id="KW-0812">Transmembrane</keyword>
<dbReference type="Pfam" id="PF04138">
    <property type="entry name" value="GtrA_DPMS_TM"/>
    <property type="match status" value="1"/>
</dbReference>
<gene>
    <name evidence="8" type="ORF">LW3_0030</name>
</gene>